<organism evidence="1 2">
    <name type="scientific">Portunus trituberculatus</name>
    <name type="common">Swimming crab</name>
    <name type="synonym">Neptunus trituberculatus</name>
    <dbReference type="NCBI Taxonomy" id="210409"/>
    <lineage>
        <taxon>Eukaryota</taxon>
        <taxon>Metazoa</taxon>
        <taxon>Ecdysozoa</taxon>
        <taxon>Arthropoda</taxon>
        <taxon>Crustacea</taxon>
        <taxon>Multicrustacea</taxon>
        <taxon>Malacostraca</taxon>
        <taxon>Eumalacostraca</taxon>
        <taxon>Eucarida</taxon>
        <taxon>Decapoda</taxon>
        <taxon>Pleocyemata</taxon>
        <taxon>Brachyura</taxon>
        <taxon>Eubrachyura</taxon>
        <taxon>Portunoidea</taxon>
        <taxon>Portunidae</taxon>
        <taxon>Portuninae</taxon>
        <taxon>Portunus</taxon>
    </lineage>
</organism>
<reference evidence="1 2" key="1">
    <citation type="submission" date="2019-05" db="EMBL/GenBank/DDBJ databases">
        <title>Another draft genome of Portunus trituberculatus and its Hox gene families provides insights of decapod evolution.</title>
        <authorList>
            <person name="Jeong J.-H."/>
            <person name="Song I."/>
            <person name="Kim S."/>
            <person name="Choi T."/>
            <person name="Kim D."/>
            <person name="Ryu S."/>
            <person name="Kim W."/>
        </authorList>
    </citation>
    <scope>NUCLEOTIDE SEQUENCE [LARGE SCALE GENOMIC DNA]</scope>
    <source>
        <tissue evidence="1">Muscle</tissue>
    </source>
</reference>
<evidence type="ECO:0000313" key="1">
    <source>
        <dbReference type="EMBL" id="MPC38931.1"/>
    </source>
</evidence>
<sequence length="99" mass="10746">MQVSKALPRRIFKLTRFIDERRCVILLVNVVQWNHACFGVRGVSKHTGSNPVHGPSVAHLQKPSVLISKLPGRYSGNSAARVTTAAGVWRGAGCGRLVT</sequence>
<dbReference type="Proteomes" id="UP000324222">
    <property type="component" value="Unassembled WGS sequence"/>
</dbReference>
<protein>
    <submittedName>
        <fullName evidence="1">Uncharacterized protein</fullName>
    </submittedName>
</protein>
<dbReference type="AlphaFoldDB" id="A0A5B7EW12"/>
<gene>
    <name evidence="1" type="ORF">E2C01_032449</name>
</gene>
<keyword evidence="2" id="KW-1185">Reference proteome</keyword>
<evidence type="ECO:0000313" key="2">
    <source>
        <dbReference type="Proteomes" id="UP000324222"/>
    </source>
</evidence>
<accession>A0A5B7EW12</accession>
<comment type="caution">
    <text evidence="1">The sequence shown here is derived from an EMBL/GenBank/DDBJ whole genome shotgun (WGS) entry which is preliminary data.</text>
</comment>
<name>A0A5B7EW12_PORTR</name>
<dbReference type="EMBL" id="VSRR010004212">
    <property type="protein sequence ID" value="MPC38931.1"/>
    <property type="molecule type" value="Genomic_DNA"/>
</dbReference>
<proteinExistence type="predicted"/>